<dbReference type="KEGG" id="csty:KN1_09170"/>
<dbReference type="RefSeq" id="WP_225905780.1">
    <property type="nucleotide sequence ID" value="NZ_AP024597.1"/>
</dbReference>
<keyword evidence="3" id="KW-1185">Reference proteome</keyword>
<feature type="transmembrane region" description="Helical" evidence="1">
    <location>
        <begin position="101"/>
        <end position="127"/>
    </location>
</feature>
<protein>
    <submittedName>
        <fullName evidence="2">Uncharacterized protein</fullName>
    </submittedName>
</protein>
<evidence type="ECO:0000313" key="3">
    <source>
        <dbReference type="Proteomes" id="UP000825123"/>
    </source>
</evidence>
<dbReference type="AlphaFoldDB" id="A0A8D5U5U5"/>
<organism evidence="2 3">
    <name type="scientific">Stygiolobus caldivivus</name>
    <dbReference type="NCBI Taxonomy" id="2824673"/>
    <lineage>
        <taxon>Archaea</taxon>
        <taxon>Thermoproteota</taxon>
        <taxon>Thermoprotei</taxon>
        <taxon>Sulfolobales</taxon>
        <taxon>Sulfolobaceae</taxon>
        <taxon>Stygiolobus</taxon>
    </lineage>
</organism>
<sequence length="134" mass="14562">MNGLKNVYKLSLMTSFLLLVTFSLGLGRALADTGKVSFSEGFLYLHVVFALITGVLSLALFKLAYNTGLLFPRVLAGINLIFIAIASLSGLSVLLTSDDAFATIMLYSFEVSFGVSSVLIGYLYCFYHYLSGRC</sequence>
<feature type="transmembrane region" description="Helical" evidence="1">
    <location>
        <begin position="41"/>
        <end position="61"/>
    </location>
</feature>
<keyword evidence="1" id="KW-1133">Transmembrane helix</keyword>
<gene>
    <name evidence="2" type="ORF">KN1_09170</name>
</gene>
<keyword evidence="1" id="KW-0472">Membrane</keyword>
<evidence type="ECO:0000313" key="2">
    <source>
        <dbReference type="EMBL" id="BCU69620.1"/>
    </source>
</evidence>
<dbReference type="EMBL" id="AP024597">
    <property type="protein sequence ID" value="BCU69620.1"/>
    <property type="molecule type" value="Genomic_DNA"/>
</dbReference>
<proteinExistence type="predicted"/>
<dbReference type="Proteomes" id="UP000825123">
    <property type="component" value="Chromosome"/>
</dbReference>
<keyword evidence="1" id="KW-0812">Transmembrane</keyword>
<evidence type="ECO:0000256" key="1">
    <source>
        <dbReference type="SAM" id="Phobius"/>
    </source>
</evidence>
<feature type="transmembrane region" description="Helical" evidence="1">
    <location>
        <begin position="73"/>
        <end position="95"/>
    </location>
</feature>
<accession>A0A8D5U5U5</accession>
<dbReference type="GeneID" id="66162666"/>
<name>A0A8D5U5U5_9CREN</name>
<reference evidence="2 3" key="1">
    <citation type="submission" date="2021-04" db="EMBL/GenBank/DDBJ databases">
        <title>Complete genome sequence of Stygiolobus sp. KN-1.</title>
        <authorList>
            <person name="Nakamura K."/>
            <person name="Sakai H."/>
            <person name="Kurosawa N."/>
        </authorList>
    </citation>
    <scope>NUCLEOTIDE SEQUENCE [LARGE SCALE GENOMIC DNA]</scope>
    <source>
        <strain evidence="2 3">KN-1</strain>
    </source>
</reference>